<dbReference type="EMBL" id="JBDODL010002642">
    <property type="protein sequence ID" value="MES1922352.1"/>
    <property type="molecule type" value="Genomic_DNA"/>
</dbReference>
<sequence length="298" mass="33886">MTGIEMALNIFHKTKQTEQLLKILEQIGLKSKKPIVVSSTVKLLKLILERFGDAKIGRPFYKEHIESIFMSTNLQVRKEALELAKEMFKWGGTDFLDFQLLEKLKKSQISALKEAIKNIKPNSATLDSKISDKLPRKMIESSQEKMNPKIKNSEIQINSENKNSKMNSEESSEKTSKVDVLSQIGVDENWIDAIYRGKWRERSEALLRVTECAKKAKNLKSGPFTAPFVEALGFCLKDQKAMIVITALKTLTPFARGLGKNFAVFAKKLFLEVLFKFKDNKKAMEIQCREALSAFVES</sequence>
<name>A0ABV2ARQ0_9EUKA</name>
<feature type="domain" description="XMAP215/Dis1/CLASP TOG" evidence="4">
    <location>
        <begin position="4"/>
        <end position="115"/>
    </location>
</feature>
<evidence type="ECO:0000256" key="3">
    <source>
        <dbReference type="SAM" id="MobiDB-lite"/>
    </source>
</evidence>
<keyword evidence="2" id="KW-0963">Cytoplasm</keyword>
<evidence type="ECO:0000313" key="5">
    <source>
        <dbReference type="EMBL" id="MES1922352.1"/>
    </source>
</evidence>
<feature type="non-terminal residue" evidence="5">
    <location>
        <position position="298"/>
    </location>
</feature>
<dbReference type="InterPro" id="IPR016024">
    <property type="entry name" value="ARM-type_fold"/>
</dbReference>
<keyword evidence="6" id="KW-1185">Reference proteome</keyword>
<comment type="subcellular location">
    <subcellularLocation>
        <location evidence="1">Cytoplasm</location>
    </subcellularLocation>
</comment>
<dbReference type="Pfam" id="PF21041">
    <property type="entry name" value="XMAP215_CLASP_TOG"/>
    <property type="match status" value="1"/>
</dbReference>
<gene>
    <name evidence="5" type="primary">CKAP5</name>
    <name evidence="5" type="ORF">MHBO_003859</name>
</gene>
<dbReference type="PANTHER" id="PTHR12609">
    <property type="entry name" value="MICROTUBULE ASSOCIATED PROTEIN XMAP215"/>
    <property type="match status" value="1"/>
</dbReference>
<reference evidence="5 6" key="1">
    <citation type="journal article" date="2024" name="BMC Biol.">
        <title>Comparative genomics of Ascetosporea gives new insight into the evolutionary basis for animal parasitism in Rhizaria.</title>
        <authorList>
            <person name="Hiltunen Thoren M."/>
            <person name="Onut-Brannstrom I."/>
            <person name="Alfjorden A."/>
            <person name="Peckova H."/>
            <person name="Swords F."/>
            <person name="Hooper C."/>
            <person name="Holzer A.S."/>
            <person name="Bass D."/>
            <person name="Burki F."/>
        </authorList>
    </citation>
    <scope>NUCLEOTIDE SEQUENCE [LARGE SCALE GENOMIC DNA]</scope>
    <source>
        <strain evidence="5">20-A016</strain>
    </source>
</reference>
<accession>A0ABV2ARQ0</accession>
<organism evidence="5 6">
    <name type="scientific">Bonamia ostreae</name>
    <dbReference type="NCBI Taxonomy" id="126728"/>
    <lineage>
        <taxon>Eukaryota</taxon>
        <taxon>Sar</taxon>
        <taxon>Rhizaria</taxon>
        <taxon>Endomyxa</taxon>
        <taxon>Ascetosporea</taxon>
        <taxon>Haplosporida</taxon>
        <taxon>Bonamia</taxon>
    </lineage>
</organism>
<evidence type="ECO:0000313" key="6">
    <source>
        <dbReference type="Proteomes" id="UP001439008"/>
    </source>
</evidence>
<protein>
    <submittedName>
        <fullName evidence="5">Cytoskeleton associated protein 5, variant 2</fullName>
    </submittedName>
</protein>
<dbReference type="InterPro" id="IPR048491">
    <property type="entry name" value="XMAP215_CLASP_TOG"/>
</dbReference>
<evidence type="ECO:0000256" key="2">
    <source>
        <dbReference type="ARBA" id="ARBA00022490"/>
    </source>
</evidence>
<dbReference type="Proteomes" id="UP001439008">
    <property type="component" value="Unassembled WGS sequence"/>
</dbReference>
<proteinExistence type="predicted"/>
<dbReference type="InterPro" id="IPR011989">
    <property type="entry name" value="ARM-like"/>
</dbReference>
<dbReference type="Gene3D" id="1.25.10.10">
    <property type="entry name" value="Leucine-rich Repeat Variant"/>
    <property type="match status" value="2"/>
</dbReference>
<comment type="caution">
    <text evidence="5">The sequence shown here is derived from an EMBL/GenBank/DDBJ whole genome shotgun (WGS) entry which is preliminary data.</text>
</comment>
<dbReference type="InterPro" id="IPR045110">
    <property type="entry name" value="XMAP215"/>
</dbReference>
<dbReference type="SUPFAM" id="SSF48371">
    <property type="entry name" value="ARM repeat"/>
    <property type="match status" value="1"/>
</dbReference>
<evidence type="ECO:0000256" key="1">
    <source>
        <dbReference type="ARBA" id="ARBA00004496"/>
    </source>
</evidence>
<evidence type="ECO:0000259" key="4">
    <source>
        <dbReference type="Pfam" id="PF21041"/>
    </source>
</evidence>
<feature type="region of interest" description="Disordered" evidence="3">
    <location>
        <begin position="141"/>
        <end position="174"/>
    </location>
</feature>